<keyword evidence="6" id="KW-0489">Methyltransferase</keyword>
<keyword evidence="7" id="KW-1185">Reference proteome</keyword>
<keyword evidence="4 5" id="KW-0472">Membrane</keyword>
<gene>
    <name evidence="6" type="ORF">C6568_00150</name>
</gene>
<evidence type="ECO:0000313" key="6">
    <source>
        <dbReference type="EMBL" id="AVO50871.1"/>
    </source>
</evidence>
<evidence type="ECO:0000313" key="7">
    <source>
        <dbReference type="Proteomes" id="UP000237925"/>
    </source>
</evidence>
<evidence type="ECO:0000256" key="1">
    <source>
        <dbReference type="ARBA" id="ARBA00004127"/>
    </source>
</evidence>
<comment type="subcellular location">
    <subcellularLocation>
        <location evidence="1">Endomembrane system</location>
        <topology evidence="1">Multi-pass membrane protein</topology>
    </subcellularLocation>
</comment>
<dbReference type="Proteomes" id="UP000237925">
    <property type="component" value="Chromosome"/>
</dbReference>
<keyword evidence="6" id="KW-0808">Transferase</keyword>
<dbReference type="OrthoDB" id="9811969at2"/>
<dbReference type="PANTHER" id="PTHR12714:SF24">
    <property type="entry name" value="SLR1182 PROTEIN"/>
    <property type="match status" value="1"/>
</dbReference>
<evidence type="ECO:0000256" key="5">
    <source>
        <dbReference type="SAM" id="Phobius"/>
    </source>
</evidence>
<accession>A0A2R3QGH3</accession>
<dbReference type="InterPro" id="IPR007318">
    <property type="entry name" value="Phopholipid_MeTrfase"/>
</dbReference>
<dbReference type="GO" id="GO:0032259">
    <property type="term" value="P:methylation"/>
    <property type="evidence" value="ECO:0007669"/>
    <property type="project" value="UniProtKB-KW"/>
</dbReference>
<evidence type="ECO:0000256" key="2">
    <source>
        <dbReference type="ARBA" id="ARBA00022692"/>
    </source>
</evidence>
<sequence>MKALDHKIPPPLVGALCALLAWALAALAPAWRIDGEWRLPMAAASLAAGLALDVWALLLFRRQRTTPSPLAPGRSRTVVQSGPYSFTRNPMYLGVALLLAALCLWLGSPLSLLAIAAFVAYITRFQIQPEERALRAKFGVPYEDYCRRVRRWL</sequence>
<organism evidence="6 7">
    <name type="scientific">Melaminivora suipulveris</name>
    <dbReference type="NCBI Taxonomy" id="2109913"/>
    <lineage>
        <taxon>Bacteria</taxon>
        <taxon>Pseudomonadati</taxon>
        <taxon>Pseudomonadota</taxon>
        <taxon>Betaproteobacteria</taxon>
        <taxon>Burkholderiales</taxon>
        <taxon>Comamonadaceae</taxon>
        <taxon>Melaminivora</taxon>
    </lineage>
</organism>
<feature type="transmembrane region" description="Helical" evidence="5">
    <location>
        <begin position="95"/>
        <end position="122"/>
    </location>
</feature>
<protein>
    <submittedName>
        <fullName evidence="6">Protein-S-isoprenylcysteine methyltransferase</fullName>
    </submittedName>
</protein>
<feature type="transmembrane region" description="Helical" evidence="5">
    <location>
        <begin position="42"/>
        <end position="60"/>
    </location>
</feature>
<evidence type="ECO:0000256" key="3">
    <source>
        <dbReference type="ARBA" id="ARBA00022989"/>
    </source>
</evidence>
<keyword evidence="2 5" id="KW-0812">Transmembrane</keyword>
<name>A0A2R3QGH3_9BURK</name>
<dbReference type="EMBL" id="CP027667">
    <property type="protein sequence ID" value="AVO50871.1"/>
    <property type="molecule type" value="Genomic_DNA"/>
</dbReference>
<dbReference type="GO" id="GO:0012505">
    <property type="term" value="C:endomembrane system"/>
    <property type="evidence" value="ECO:0007669"/>
    <property type="project" value="UniProtKB-SubCell"/>
</dbReference>
<dbReference type="Pfam" id="PF04191">
    <property type="entry name" value="PEMT"/>
    <property type="match status" value="1"/>
</dbReference>
<dbReference type="KEGG" id="mela:C6568_00150"/>
<evidence type="ECO:0000256" key="4">
    <source>
        <dbReference type="ARBA" id="ARBA00023136"/>
    </source>
</evidence>
<dbReference type="PANTHER" id="PTHR12714">
    <property type="entry name" value="PROTEIN-S ISOPRENYLCYSTEINE O-METHYLTRANSFERASE"/>
    <property type="match status" value="1"/>
</dbReference>
<dbReference type="Gene3D" id="1.20.120.1630">
    <property type="match status" value="1"/>
</dbReference>
<proteinExistence type="predicted"/>
<reference evidence="6 7" key="1">
    <citation type="submission" date="2018-03" db="EMBL/GenBank/DDBJ databases">
        <title>Genome sequencing of Melaminivora sp.</title>
        <authorList>
            <person name="Kim S.-J."/>
            <person name="Heo J."/>
            <person name="Ahn J.-H."/>
            <person name="Kwon S.-W."/>
        </authorList>
    </citation>
    <scope>NUCLEOTIDE SEQUENCE [LARGE SCALE GENOMIC DNA]</scope>
    <source>
        <strain evidence="6 7">SC2-9</strain>
    </source>
</reference>
<dbReference type="AlphaFoldDB" id="A0A2R3QGH3"/>
<dbReference type="GO" id="GO:0008168">
    <property type="term" value="F:methyltransferase activity"/>
    <property type="evidence" value="ECO:0007669"/>
    <property type="project" value="UniProtKB-KW"/>
</dbReference>
<keyword evidence="3 5" id="KW-1133">Transmembrane helix</keyword>